<reference evidence="7 8" key="1">
    <citation type="submission" date="2022-12" db="EMBL/GenBank/DDBJ databases">
        <title>Chromosome-level genome assembly of true bugs.</title>
        <authorList>
            <person name="Ma L."/>
            <person name="Li H."/>
        </authorList>
    </citation>
    <scope>NUCLEOTIDE SEQUENCE [LARGE SCALE GENOMIC DNA]</scope>
    <source>
        <strain evidence="7">Lab_2022b</strain>
    </source>
</reference>
<keyword evidence="8" id="KW-1185">Reference proteome</keyword>
<evidence type="ECO:0000259" key="5">
    <source>
        <dbReference type="Pfam" id="PF00501"/>
    </source>
</evidence>
<feature type="domain" description="AMP-dependent synthetase/ligase" evidence="5">
    <location>
        <begin position="41"/>
        <end position="395"/>
    </location>
</feature>
<accession>A0AAW1D0D5</accession>
<feature type="domain" description="AMP-binding enzyme C-terminal" evidence="6">
    <location>
        <begin position="446"/>
        <end position="520"/>
    </location>
</feature>
<organism evidence="7 8">
    <name type="scientific">Rhynocoris fuscipes</name>
    <dbReference type="NCBI Taxonomy" id="488301"/>
    <lineage>
        <taxon>Eukaryota</taxon>
        <taxon>Metazoa</taxon>
        <taxon>Ecdysozoa</taxon>
        <taxon>Arthropoda</taxon>
        <taxon>Hexapoda</taxon>
        <taxon>Insecta</taxon>
        <taxon>Pterygota</taxon>
        <taxon>Neoptera</taxon>
        <taxon>Paraneoptera</taxon>
        <taxon>Hemiptera</taxon>
        <taxon>Heteroptera</taxon>
        <taxon>Panheteroptera</taxon>
        <taxon>Cimicomorpha</taxon>
        <taxon>Reduviidae</taxon>
        <taxon>Harpactorinae</taxon>
        <taxon>Harpactorini</taxon>
        <taxon>Rhynocoris</taxon>
    </lineage>
</organism>
<protein>
    <submittedName>
        <fullName evidence="7">Uncharacterized protein</fullName>
    </submittedName>
</protein>
<dbReference type="PANTHER" id="PTHR24096">
    <property type="entry name" value="LONG-CHAIN-FATTY-ACID--COA LIGASE"/>
    <property type="match status" value="1"/>
</dbReference>
<keyword evidence="4" id="KW-0576">Peroxisome</keyword>
<gene>
    <name evidence="7" type="ORF">O3M35_010564</name>
</gene>
<sequence length="569" mass="62786">MTDEEGNHLFISGPPPITLDPNLSAAEFILSGLRKHNVKSTAQVELETSRELTYGHLIRESLSVVQGLKAEGVGEDSIVAVITFNSQEAHVFILAAFFLGATVAPIDPALTPDEIAYLLDIVSPKIVYTEGGKTLRKVETALGTLSYTPLLVVSGRQKHPYTPFQALLQPTDPEFRPSISKPEEHIAFILFTSGTTGLPKGVMLTDFYVLNNIIPVGNQKKPDFQITFFLTSPSFWLTGIITMFTSLISGWKMVFVRGPVKDNVILSTIQNYKINICLLSPTALQGLLVSTYKNAYDLSSLMLIFTGGSTLGADSALKMQKELFKNRVPVLQVYGMTELGAITMSPPTANKPGSVGLLKPGYSCKVEDLETGEPLGPEIQGELCIKGSYIMNGYYNNPEATAAVFDEDGWFHTGDIGYYDEDGYLYIVDRLKDLIKYKSYHIAPTELENVLRTHPSVKDVAVFGIPHPTDGDHATAFVVALRTVTEKELLEFVAERVSKNKQLRGGIRFVEFIPYTPSGKPKRRTLRAQLIAEMQNSNGAPRPWKTSIRAKKKAPPNELLNSHVKWRST</sequence>
<dbReference type="Proteomes" id="UP001461498">
    <property type="component" value="Unassembled WGS sequence"/>
</dbReference>
<dbReference type="EMBL" id="JAPXFL010000007">
    <property type="protein sequence ID" value="KAK9504176.1"/>
    <property type="molecule type" value="Genomic_DNA"/>
</dbReference>
<dbReference type="InterPro" id="IPR000873">
    <property type="entry name" value="AMP-dep_synth/lig_dom"/>
</dbReference>
<dbReference type="AlphaFoldDB" id="A0AAW1D0D5"/>
<comment type="similarity">
    <text evidence="2">Belongs to the ATP-dependent AMP-binding enzyme family.</text>
</comment>
<dbReference type="PROSITE" id="PS00455">
    <property type="entry name" value="AMP_BINDING"/>
    <property type="match status" value="1"/>
</dbReference>
<evidence type="ECO:0000313" key="7">
    <source>
        <dbReference type="EMBL" id="KAK9504176.1"/>
    </source>
</evidence>
<evidence type="ECO:0000256" key="2">
    <source>
        <dbReference type="ARBA" id="ARBA00006432"/>
    </source>
</evidence>
<dbReference type="SUPFAM" id="SSF56801">
    <property type="entry name" value="Acetyl-CoA synthetase-like"/>
    <property type="match status" value="1"/>
</dbReference>
<dbReference type="InterPro" id="IPR045851">
    <property type="entry name" value="AMP-bd_C_sf"/>
</dbReference>
<proteinExistence type="inferred from homology"/>
<dbReference type="Gene3D" id="3.40.50.12780">
    <property type="entry name" value="N-terminal domain of ligase-like"/>
    <property type="match status" value="1"/>
</dbReference>
<evidence type="ECO:0000256" key="4">
    <source>
        <dbReference type="ARBA" id="ARBA00023140"/>
    </source>
</evidence>
<dbReference type="InterPro" id="IPR020845">
    <property type="entry name" value="AMP-binding_CS"/>
</dbReference>
<dbReference type="GO" id="GO:0005777">
    <property type="term" value="C:peroxisome"/>
    <property type="evidence" value="ECO:0007669"/>
    <property type="project" value="UniProtKB-SubCell"/>
</dbReference>
<name>A0AAW1D0D5_9HEMI</name>
<dbReference type="Pfam" id="PF13193">
    <property type="entry name" value="AMP-binding_C"/>
    <property type="match status" value="1"/>
</dbReference>
<dbReference type="Gene3D" id="3.30.300.30">
    <property type="match status" value="1"/>
</dbReference>
<evidence type="ECO:0000256" key="3">
    <source>
        <dbReference type="ARBA" id="ARBA00022598"/>
    </source>
</evidence>
<comment type="subcellular location">
    <subcellularLocation>
        <location evidence="1">Peroxisome</location>
    </subcellularLocation>
</comment>
<evidence type="ECO:0000256" key="1">
    <source>
        <dbReference type="ARBA" id="ARBA00004275"/>
    </source>
</evidence>
<evidence type="ECO:0000313" key="8">
    <source>
        <dbReference type="Proteomes" id="UP001461498"/>
    </source>
</evidence>
<evidence type="ECO:0000259" key="6">
    <source>
        <dbReference type="Pfam" id="PF13193"/>
    </source>
</evidence>
<dbReference type="PANTHER" id="PTHR24096:SF149">
    <property type="entry name" value="AMP-BINDING DOMAIN-CONTAINING PROTEIN-RELATED"/>
    <property type="match status" value="1"/>
</dbReference>
<keyword evidence="3" id="KW-0436">Ligase</keyword>
<comment type="caution">
    <text evidence="7">The sequence shown here is derived from an EMBL/GenBank/DDBJ whole genome shotgun (WGS) entry which is preliminary data.</text>
</comment>
<dbReference type="Pfam" id="PF00501">
    <property type="entry name" value="AMP-binding"/>
    <property type="match status" value="1"/>
</dbReference>
<dbReference type="InterPro" id="IPR025110">
    <property type="entry name" value="AMP-bd_C"/>
</dbReference>
<dbReference type="InterPro" id="IPR042099">
    <property type="entry name" value="ANL_N_sf"/>
</dbReference>
<dbReference type="GO" id="GO:0016405">
    <property type="term" value="F:CoA-ligase activity"/>
    <property type="evidence" value="ECO:0007669"/>
    <property type="project" value="TreeGrafter"/>
</dbReference>